<evidence type="ECO:0008006" key="4">
    <source>
        <dbReference type="Google" id="ProtNLM"/>
    </source>
</evidence>
<sequence>MQQGKDKAVKNREIQVKKLEYAGFGPGWDAKYDELSKRPDGDYKLPYTGRVNNVAVEVEINSRVKAGYVYFNSFDLASFPNQRVEHANVNGVDTLALERRMATTDFSKYFDENKPTEQLSNEDKKRIVAQTNIMQDLNKIASDPQGNEIMAKLAVKYFRGTIFAEQIPDFETIKKNYQIQNQFPLDFTESYTLRQAVNLFKPDRWVKIDRVRNDQSENVGKDGEANKDLATGKDEGKGKNGKKAVHQEVGKPTPEEKKKVVREKVWVKLDMTKRTEKKGNFMRVYRHGQTEEEIKSVGLSFDLDAKLAPFAFNQTVDTTARRQLVWSMEQGNDPAVSWTNADGKPETGRISAVADKKSFSLRKDTGEYVRHDMLPRRKEMDLASVLAPAGIIEKHFGKESIPAVYQEATVKGLPPAKQQENGMGM</sequence>
<evidence type="ECO:0000256" key="1">
    <source>
        <dbReference type="SAM" id="MobiDB-lite"/>
    </source>
</evidence>
<feature type="region of interest" description="Disordered" evidence="1">
    <location>
        <begin position="216"/>
        <end position="257"/>
    </location>
</feature>
<evidence type="ECO:0000313" key="2">
    <source>
        <dbReference type="EMBL" id="MBW8683438.1"/>
    </source>
</evidence>
<gene>
    <name evidence="2" type="ORF">K1Y79_03750</name>
</gene>
<dbReference type="EMBL" id="JAICCF010000001">
    <property type="protein sequence ID" value="MBW8683438.1"/>
    <property type="molecule type" value="Genomic_DNA"/>
</dbReference>
<reference evidence="2 3" key="1">
    <citation type="submission" date="2021-08" db="EMBL/GenBank/DDBJ databases">
        <title>The genome sequence of Chitinophaga sp. B61.</title>
        <authorList>
            <person name="Zhang X."/>
        </authorList>
    </citation>
    <scope>NUCLEOTIDE SEQUENCE [LARGE SCALE GENOMIC DNA]</scope>
    <source>
        <strain evidence="2 3">B61</strain>
    </source>
</reference>
<feature type="compositionally biased region" description="Basic and acidic residues" evidence="1">
    <location>
        <begin position="216"/>
        <end position="238"/>
    </location>
</feature>
<feature type="compositionally biased region" description="Basic and acidic residues" evidence="1">
    <location>
        <begin position="245"/>
        <end position="257"/>
    </location>
</feature>
<comment type="caution">
    <text evidence="2">The sequence shown here is derived from an EMBL/GenBank/DDBJ whole genome shotgun (WGS) entry which is preliminary data.</text>
</comment>
<accession>A0ABS7G704</accession>
<dbReference type="Proteomes" id="UP000812961">
    <property type="component" value="Unassembled WGS sequence"/>
</dbReference>
<evidence type="ECO:0000313" key="3">
    <source>
        <dbReference type="Proteomes" id="UP000812961"/>
    </source>
</evidence>
<name>A0ABS7G704_9BACT</name>
<dbReference type="RefSeq" id="WP_220248659.1">
    <property type="nucleotide sequence ID" value="NZ_JAICCF010000001.1"/>
</dbReference>
<protein>
    <recommendedName>
        <fullName evidence="4">DUF3945 domain-containing protein</fullName>
    </recommendedName>
</protein>
<proteinExistence type="predicted"/>
<keyword evidence="3" id="KW-1185">Reference proteome</keyword>
<organism evidence="2 3">
    <name type="scientific">Chitinophaga rhizophila</name>
    <dbReference type="NCBI Taxonomy" id="2866212"/>
    <lineage>
        <taxon>Bacteria</taxon>
        <taxon>Pseudomonadati</taxon>
        <taxon>Bacteroidota</taxon>
        <taxon>Chitinophagia</taxon>
        <taxon>Chitinophagales</taxon>
        <taxon>Chitinophagaceae</taxon>
        <taxon>Chitinophaga</taxon>
    </lineage>
</organism>